<accession>A0A7Y9RVX7</accession>
<protein>
    <recommendedName>
        <fullName evidence="5">Phage resistance protein</fullName>
    </recommendedName>
</protein>
<dbReference type="AlphaFoldDB" id="A0A7Y9RVX7"/>
<dbReference type="RefSeq" id="WP_179517479.1">
    <property type="nucleotide sequence ID" value="NZ_JACCAC010000001.1"/>
</dbReference>
<evidence type="ECO:0008006" key="5">
    <source>
        <dbReference type="Google" id="ProtNLM"/>
    </source>
</evidence>
<dbReference type="Proteomes" id="UP000544110">
    <property type="component" value="Unassembled WGS sequence"/>
</dbReference>
<dbReference type="Pfam" id="PF26381">
    <property type="entry name" value="BREX_PglY_5th"/>
    <property type="match status" value="1"/>
</dbReference>
<name>A0A7Y9RVX7_9ACTN</name>
<evidence type="ECO:0000259" key="2">
    <source>
        <dbReference type="Pfam" id="PF26382"/>
    </source>
</evidence>
<dbReference type="EMBL" id="JACCAC010000001">
    <property type="protein sequence ID" value="NYG54950.1"/>
    <property type="molecule type" value="Genomic_DNA"/>
</dbReference>
<dbReference type="Pfam" id="PF26382">
    <property type="entry name" value="BREX_PglY_6th"/>
    <property type="match status" value="1"/>
</dbReference>
<feature type="domain" description="ATPase PglY C-terminal" evidence="2">
    <location>
        <begin position="997"/>
        <end position="1171"/>
    </location>
</feature>
<dbReference type="InterPro" id="IPR058748">
    <property type="entry name" value="PglY_5th"/>
</dbReference>
<gene>
    <name evidence="3" type="ORF">BJ989_001254</name>
</gene>
<organism evidence="3 4">
    <name type="scientific">Nocardioides perillae</name>
    <dbReference type="NCBI Taxonomy" id="1119534"/>
    <lineage>
        <taxon>Bacteria</taxon>
        <taxon>Bacillati</taxon>
        <taxon>Actinomycetota</taxon>
        <taxon>Actinomycetes</taxon>
        <taxon>Propionibacteriales</taxon>
        <taxon>Nocardioidaceae</taxon>
        <taxon>Nocardioides</taxon>
    </lineage>
</organism>
<evidence type="ECO:0000313" key="3">
    <source>
        <dbReference type="EMBL" id="NYG54950.1"/>
    </source>
</evidence>
<dbReference type="InterPro" id="IPR058747">
    <property type="entry name" value="PglY_C"/>
</dbReference>
<evidence type="ECO:0000259" key="1">
    <source>
        <dbReference type="Pfam" id="PF26381"/>
    </source>
</evidence>
<proteinExistence type="predicted"/>
<evidence type="ECO:0000313" key="4">
    <source>
        <dbReference type="Proteomes" id="UP000544110"/>
    </source>
</evidence>
<feature type="domain" description="ATPase PglY 5th" evidence="1">
    <location>
        <begin position="851"/>
        <end position="954"/>
    </location>
</feature>
<keyword evidence="4" id="KW-1185">Reference proteome</keyword>
<reference evidence="3 4" key="1">
    <citation type="submission" date="2020-07" db="EMBL/GenBank/DDBJ databases">
        <title>Sequencing the genomes of 1000 actinobacteria strains.</title>
        <authorList>
            <person name="Klenk H.-P."/>
        </authorList>
    </citation>
    <scope>NUCLEOTIDE SEQUENCE [LARGE SCALE GENOMIC DNA]</scope>
    <source>
        <strain evidence="3 4">DSM 24552</strain>
    </source>
</reference>
<comment type="caution">
    <text evidence="3">The sequence shown here is derived from an EMBL/GenBank/DDBJ whole genome shotgun (WGS) entry which is preliminary data.</text>
</comment>
<sequence>MTTYLRDVITIPERVSASDFVVGLAEGVQDKRRTLDDYVVTPQLAECFDKALGLVAGALQDRRSRAAFLHGSFGSGKSHFMAVLYQLLQRDPEARAVPELAPVVARHDPATQGKRVLPLTFHMIGATSLEQAVLGGYVRQVRQEHPDAPLPPVHRSDALMENADQQRSRMGDEAFFAALAEGSTSGSGGFGGMAAGTSAGGWDAASYDAARQAPQGDPRRDRLVSDLVRTLFTSFEASASFLDLDTGLAVVARHAASLGYDAVVLFLDELILWLASHLGNREFVTSEGAKLAKLVESQDASRAVPLVSLIARQRDITEFLGSHVPGAERTAFGDVFGWSRGRFDDIRLEDRNLPVIAEKRLLKPKDEQARRVLDEAFAAVDRRPEVWDVLLTGSQVEGGGTGSDHDAFRRTYPFSPALVATLVAISQALQRERTALKVMLQLLVDGREELQVNDLVPVGDLFDVLVDTDAQAVTEELKKSFDTARRLYHSKLRRALLDQHQLTPEQAEALPRTHAFVADDRLVKTLLLAALAPDVPALTGLTASRLAALNHGTIQAWIPGMEVAVVLQKMKDLAAQVSEVSVGEGDDPVISVELSEVDYEGVIERARGVDNEGNRRRALRQMVWDQLGVREESTLGGGQSWSTVWRGRRVSVDLVFGNVRDRGELPDSAVVADGERWKVVVDYPFDAEGQNPRSDLSRVEELQGTGVRSSTLFWIPAFLTSQRLEDLGTLVVLDHLLTGSGDRFFQYAQHLSPIDREQARQFLQQRRTLLREKLTGCLKQAYGVAARNEADIDAASALESPFATLAEGFRPVHPVGATLGDAFGHLVDQALSHTWPGHPKLVPGDQEVRPADVRKVLEACTAAVEQPGGRLQVEQRDRPVLRRICNTLEVGRFHENHLQLDEGTFPWGRRLAQAAARESLGDRLPVGRLLGFLDEPEPRGLDRSTSGLVISVFALMQDLAWYREGAPVPAPAVDQVTSAYELRKPALPDVATWTAARETARAALDVRVTELLSAANVARLVAGVRQAADRHADGAAELDRLLSQHRDDLGLADGAPRCATAAAARSLVEAVRSTPADADVLRLLASVEWPSTAEAARRSLEQAAGVARALRSANWEVLRVLRAVEDHRRDQAESLARRLEDAARHDEMATSLPPELTTVEREAVRLLAVTPPTPPTPPPPPAGERRTVVARDIAQVLDELRAAAAAQPDATVVVTWTVQP</sequence>